<dbReference type="InterPro" id="IPR027417">
    <property type="entry name" value="P-loop_NTPase"/>
</dbReference>
<proteinExistence type="predicted"/>
<dbReference type="GO" id="GO:0016887">
    <property type="term" value="F:ATP hydrolysis activity"/>
    <property type="evidence" value="ECO:0007669"/>
    <property type="project" value="InterPro"/>
</dbReference>
<feature type="region of interest" description="Disordered" evidence="5">
    <location>
        <begin position="2052"/>
        <end position="2081"/>
    </location>
</feature>
<dbReference type="STRING" id="183478.A0A364N5L1"/>
<feature type="region of interest" description="Disordered" evidence="5">
    <location>
        <begin position="1836"/>
        <end position="1951"/>
    </location>
</feature>
<feature type="compositionally biased region" description="Basic residues" evidence="5">
    <location>
        <begin position="2288"/>
        <end position="2298"/>
    </location>
</feature>
<feature type="region of interest" description="Disordered" evidence="5">
    <location>
        <begin position="1475"/>
        <end position="1494"/>
    </location>
</feature>
<dbReference type="CDD" id="cd03221">
    <property type="entry name" value="ABCF_EF-3"/>
    <property type="match status" value="1"/>
</dbReference>
<evidence type="ECO:0000256" key="1">
    <source>
        <dbReference type="ARBA" id="ARBA00022737"/>
    </source>
</evidence>
<dbReference type="SUPFAM" id="SSF53335">
    <property type="entry name" value="S-adenosyl-L-methionine-dependent methyltransferases"/>
    <property type="match status" value="1"/>
</dbReference>
<feature type="domain" description="ABC transporter" evidence="6">
    <location>
        <begin position="1119"/>
        <end position="1448"/>
    </location>
</feature>
<dbReference type="Proteomes" id="UP000249619">
    <property type="component" value="Unassembled WGS sequence"/>
</dbReference>
<evidence type="ECO:0000313" key="7">
    <source>
        <dbReference type="EMBL" id="RAR12531.1"/>
    </source>
</evidence>
<dbReference type="Pfam" id="PF07942">
    <property type="entry name" value="CARME"/>
    <property type="match status" value="1"/>
</dbReference>
<evidence type="ECO:0000256" key="2">
    <source>
        <dbReference type="ARBA" id="ARBA00022741"/>
    </source>
</evidence>
<dbReference type="SMART" id="SM01296">
    <property type="entry name" value="N2227"/>
    <property type="match status" value="1"/>
</dbReference>
<comment type="caution">
    <text evidence="7">The sequence shown here is derived from an EMBL/GenBank/DDBJ whole genome shotgun (WGS) entry which is preliminary data.</text>
</comment>
<dbReference type="EC" id="3.6.1.3" evidence="7"/>
<keyword evidence="3" id="KW-0067">ATP-binding</keyword>
<gene>
    <name evidence="7" type="ORF">DDE83_004063</name>
</gene>
<feature type="domain" description="ABC transporter" evidence="6">
    <location>
        <begin position="1550"/>
        <end position="1782"/>
    </location>
</feature>
<dbReference type="GO" id="GO:0008757">
    <property type="term" value="F:S-adenosylmethionine-dependent methyltransferase activity"/>
    <property type="evidence" value="ECO:0007669"/>
    <property type="project" value="InterPro"/>
</dbReference>
<dbReference type="Pfam" id="PF12848">
    <property type="entry name" value="ABC_tran_Xtn"/>
    <property type="match status" value="1"/>
</dbReference>
<evidence type="ECO:0000313" key="8">
    <source>
        <dbReference type="Proteomes" id="UP000249619"/>
    </source>
</evidence>
<evidence type="ECO:0000256" key="5">
    <source>
        <dbReference type="SAM" id="MobiDB-lite"/>
    </source>
</evidence>
<dbReference type="PROSITE" id="PS50893">
    <property type="entry name" value="ABC_TRANSPORTER_2"/>
    <property type="match status" value="2"/>
</dbReference>
<dbReference type="PANTHER" id="PTHR19211">
    <property type="entry name" value="ATP-BINDING TRANSPORT PROTEIN-RELATED"/>
    <property type="match status" value="1"/>
</dbReference>
<dbReference type="InterPro" id="IPR003593">
    <property type="entry name" value="AAA+_ATPase"/>
</dbReference>
<dbReference type="EC" id="3.6.1.15" evidence="7"/>
<feature type="compositionally biased region" description="Basic and acidic residues" evidence="5">
    <location>
        <begin position="1930"/>
        <end position="1951"/>
    </location>
</feature>
<feature type="compositionally biased region" description="Polar residues" evidence="5">
    <location>
        <begin position="2353"/>
        <end position="2370"/>
    </location>
</feature>
<dbReference type="SUPFAM" id="SSF52540">
    <property type="entry name" value="P-loop containing nucleoside triphosphate hydrolases"/>
    <property type="match status" value="2"/>
</dbReference>
<keyword evidence="4" id="KW-0175">Coiled coil</keyword>
<feature type="compositionally biased region" description="Basic residues" evidence="5">
    <location>
        <begin position="571"/>
        <end position="582"/>
    </location>
</feature>
<evidence type="ECO:0000259" key="6">
    <source>
        <dbReference type="PROSITE" id="PS50893"/>
    </source>
</evidence>
<feature type="compositionally biased region" description="Polar residues" evidence="5">
    <location>
        <begin position="2303"/>
        <end position="2333"/>
    </location>
</feature>
<dbReference type="EMBL" id="QGDH01000049">
    <property type="protein sequence ID" value="RAR12531.1"/>
    <property type="molecule type" value="Genomic_DNA"/>
</dbReference>
<feature type="compositionally biased region" description="Acidic residues" evidence="5">
    <location>
        <begin position="2262"/>
        <end position="2284"/>
    </location>
</feature>
<dbReference type="GO" id="GO:0005524">
    <property type="term" value="F:ATP binding"/>
    <property type="evidence" value="ECO:0007669"/>
    <property type="project" value="UniProtKB-KW"/>
</dbReference>
<dbReference type="PROSITE" id="PS00211">
    <property type="entry name" value="ABC_TRANSPORTER_1"/>
    <property type="match status" value="1"/>
</dbReference>
<evidence type="ECO:0000256" key="3">
    <source>
        <dbReference type="ARBA" id="ARBA00022840"/>
    </source>
</evidence>
<feature type="coiled-coil region" evidence="4">
    <location>
        <begin position="1267"/>
        <end position="1294"/>
    </location>
</feature>
<dbReference type="InterPro" id="IPR017871">
    <property type="entry name" value="ABC_transporter-like_CS"/>
</dbReference>
<feature type="compositionally biased region" description="Low complexity" evidence="5">
    <location>
        <begin position="2334"/>
        <end position="2352"/>
    </location>
</feature>
<organism evidence="7 8">
    <name type="scientific">Stemphylium lycopersici</name>
    <name type="common">Tomato gray leaf spot disease fungus</name>
    <name type="synonym">Thyrospora lycopersici</name>
    <dbReference type="NCBI Taxonomy" id="183478"/>
    <lineage>
        <taxon>Eukaryota</taxon>
        <taxon>Fungi</taxon>
        <taxon>Dikarya</taxon>
        <taxon>Ascomycota</taxon>
        <taxon>Pezizomycotina</taxon>
        <taxon>Dothideomycetes</taxon>
        <taxon>Pleosporomycetidae</taxon>
        <taxon>Pleosporales</taxon>
        <taxon>Pleosporineae</taxon>
        <taxon>Pleosporaceae</taxon>
        <taxon>Stemphylium</taxon>
    </lineage>
</organism>
<dbReference type="InterPro" id="IPR032781">
    <property type="entry name" value="ABC_tran_Xtn"/>
</dbReference>
<feature type="compositionally biased region" description="Low complexity" evidence="5">
    <location>
        <begin position="2055"/>
        <end position="2073"/>
    </location>
</feature>
<dbReference type="Gene3D" id="3.40.50.300">
    <property type="entry name" value="P-loop containing nucleotide triphosphate hydrolases"/>
    <property type="match status" value="2"/>
</dbReference>
<feature type="region of interest" description="Disordered" evidence="5">
    <location>
        <begin position="1786"/>
        <end position="1805"/>
    </location>
</feature>
<evidence type="ECO:0000256" key="4">
    <source>
        <dbReference type="SAM" id="Coils"/>
    </source>
</evidence>
<dbReference type="InterPro" id="IPR003439">
    <property type="entry name" value="ABC_transporter-like_ATP-bd"/>
</dbReference>
<dbReference type="Pfam" id="PF00005">
    <property type="entry name" value="ABC_tran"/>
    <property type="match status" value="2"/>
</dbReference>
<keyword evidence="8" id="KW-1185">Reference proteome</keyword>
<dbReference type="InterPro" id="IPR050611">
    <property type="entry name" value="ABCF"/>
</dbReference>
<feature type="region of interest" description="Disordered" evidence="5">
    <location>
        <begin position="1753"/>
        <end position="1781"/>
    </location>
</feature>
<accession>A0A364N5L1</accession>
<feature type="compositionally biased region" description="Acidic residues" evidence="5">
    <location>
        <begin position="1764"/>
        <end position="1778"/>
    </location>
</feature>
<feature type="coiled-coil region" evidence="4">
    <location>
        <begin position="2118"/>
        <end position="2145"/>
    </location>
</feature>
<sequence>MDSQAQAEVAAGTRDIKAAVADAHVAQDPLMMSAMPPSDSSRSARHRQEKAHLMKRMDRKSGKWGTSHPRYRLLEALWAYTRYRERHMAELDRWRTLYKSVSKQQKKTLEKVVGYGKKLNEIEELIYTNAAVCKSVVSHALQFYGIEQKELDDHVKQAEKDGRQAEKFPTSQTLKHYVRDWADEGSKERDEAFPCILSMLQDVRSQSPNGTPLKVLLPGSGVGRLGHEVANLGGFEVTINEWSMYMNVGYRYVDSQTSANSFTIHPFIEGMSHHATKEDMLRSITVPNVAPHPDVLLVEGDFNIVFNDHTGHFDMIVTHFFIDTARNLMAYFDTISRLLKPGGRWINFGPLLYGTGPFVQLSLEEIINVVEEMGFEFEDIGDECGELTFEGKKVRSKEAEYGFNRKALTRRWEEGGSMRKREANARDRTHMCISTPGRSCEDATILSLSCATLCLWQPTPNELSHANPQHGAIRFTGHSLSQWKDRNLSPKEGTYCKGYGWPDHWDSASSLEDIPVPPRKAKPGRTVGARRLVKGPHSYQHPQPMSKKRKAVRWEYDHTGAETQYEDPPRLHHQSKRQRQRQRREQSHIQNSFIGTEAAQIGIVPAAARSCVRALSTFWRISKSVSKAVWNRIPGSLDDSQKGGWVNDVFASMDMPEFPDLETWVNKFYVEESGDAHKEIVGKVADELPTTESTSCDVCGTLWPPRPAPPSEAEEVVQSDLGLDIFRISGTEYERVLPDFIPRSPIQSSEENQTAGPEGTIYYDGELAAITDDELAHLYGAKEQMVLADSLRETVENERRKKARAWKIRAPRSQPYFNGPDEAFSAEIDLMQTTRVLTEFGIDERYSDWLEQLADWQEEAEWEPQLDAGFPSNVPGYADLDVRLRQNLQMDIALMEIYVTQPRATHEALRIPRSADQERKWMFRLREFEADAAENVVSLPENLTGFSILDEMKMIQLEGDIVLMDNYFAEDQPQDNAPDTVTEADSLTEDEVATLRPSTASDDGTERLKLILQEKADIQYLLNVAELRRIAIATGTQFPEGAQDWENIGFAEQQRVKWAIYTIDEILSRETQEASGRARRAFWRERRMEEHMGGGQIIVTAQQSRYALDAVDAPASKEILVKDLSIAVANRELISRTTLHLVEARHYVLVGRNGTGKSTLLKAIADGLVPGIPWSTRILLLGQTRDEDVEDIARLKLENETVLQHVVRSDRTRERYMREARTLSDAVENSIDPMAPVRAYRRIGHDRLALQLKEGHRIAERRSGARGKQARKELVKLEARFQESERQLAESEDEIDPTKLSEETQAAADMLSDVQASLELMDAGEAEAKARVVLLGLGFKDERIDNPVSELSGGWRTRCDLACALTQYADVLLLDEPTNFLDLPSIIWLQGYIGNLKGTTVLMTTHDRDFGDAVAEELIVLRNQTLETFRGNLSLYERERWKKFRYLTKMKEAQEKQKKHMEKSIAGNIKAAKDKGDDKKLKQAASRKKKLDERMGMQVSAKGGRFKLNRDLAGYHSSRRDEIEVPDWDPPVELSFPAQPPDLRFPGALVSLEKVCFAYGKSKKVPVLTDVSLTIHAGSRIGLAGLNGSGKTTLVSLIMGSNGADDLRPTSGSMVRHARVKLGRFSQQSVEEITAVASANHELTALGHVMDVAGQDVQEKDARGVLGGLGLHGATVSDVPLVLLSGGQKVRVALAKLLWPPPQLLILDEVTTHLDADTVMGLVRALKGYDGALVVVTHDRFFMRTVVEGQSPYKLAPGVRGSEDEAEADEESESEDAETGYTGITMGEAESSSTPRSTAEPQLKAAKDKNCPFCGQAFTSSSLGRHLDLYIRAKNPKAPDGVHNVDEIRKLRGGITRRQAKGSVSTPRRDDSGTSTPANKKRIASEDSSMLVQSPEEDDEPLEVGKTRGQFKDVSWGGGHRPSRLATKTPDPRRDASRQTRKADLDQRQKTSEEIEIANATEMALRELLKSVREANAKVSGTGLFDFDPYAQNFPSLCLHILPAPSTLFSPTPFATAESWSIAPPGQKQFEALNKQVRERLLAYQRQRHINHVYPSGGSNPNAPSSSSTTTSPLPTPPLFDHDPQRLFGHIADAFHHWTQHSDKTRQEYWQIEILRCYARANDSKRETEVQLEHARREIDYLKANRWTSGGPDVSPVSINLSSDTTRELAKHGMDYRNWDYDRLIDKWRTAIRENRSSVSGLAAQKPLPTDASTRSCSMTSQPTQAFAAINQPRQSSPIKVETSMPFNPPGTVSGEMGNDQVDAEGDDDDDEIDLTPQTNEEEDSMHHMQHQAHRQSLHHPQPQHNHSTPLQPTPPHHSQQFQSHMQTPQHITQAQIAQAQAQAQAWAAARQHMNQSRNQDFNPHQQHQISPHLQHVSSADSSRRESLAMMDPHNLSQSNMGGMGGSMSMSGGLDGLENHQDQFLRLDMGMATGFVGSNDGGVSMGS</sequence>
<keyword evidence="1" id="KW-0677">Repeat</keyword>
<keyword evidence="7" id="KW-0378">Hydrolase</keyword>
<feature type="region of interest" description="Disordered" evidence="5">
    <location>
        <begin position="2196"/>
        <end position="2222"/>
    </location>
</feature>
<reference evidence="8" key="1">
    <citation type="submission" date="2018-05" db="EMBL/GenBank/DDBJ databases">
        <title>Draft genome sequence of Stemphylium lycopersici strain CIDEFI 213.</title>
        <authorList>
            <person name="Medina R."/>
            <person name="Franco M.E.E."/>
            <person name="Lucentini C.G."/>
            <person name="Saparrat M.C.N."/>
            <person name="Balatti P.A."/>
        </authorList>
    </citation>
    <scope>NUCLEOTIDE SEQUENCE [LARGE SCALE GENOMIC DNA]</scope>
    <source>
        <strain evidence="8">CIDEFI 213</strain>
    </source>
</reference>
<keyword evidence="2" id="KW-0547">Nucleotide-binding</keyword>
<name>A0A364N5L1_STELY</name>
<dbReference type="InterPro" id="IPR012901">
    <property type="entry name" value="CARME"/>
</dbReference>
<dbReference type="PANTHER" id="PTHR19211:SF135">
    <property type="entry name" value="ATPASE, PUTATIVE (AFU_ORTHOLOGUE AFUA_1G16440)-RELATED"/>
    <property type="match status" value="1"/>
</dbReference>
<dbReference type="Gene3D" id="3.40.50.150">
    <property type="entry name" value="Vaccinia Virus protein VP39"/>
    <property type="match status" value="1"/>
</dbReference>
<feature type="compositionally biased region" description="Polar residues" evidence="5">
    <location>
        <begin position="1790"/>
        <end position="1800"/>
    </location>
</feature>
<dbReference type="SMART" id="SM00382">
    <property type="entry name" value="AAA"/>
    <property type="match status" value="2"/>
</dbReference>
<feature type="compositionally biased region" description="Polar residues" evidence="5">
    <location>
        <begin position="2211"/>
        <end position="2222"/>
    </location>
</feature>
<protein>
    <submittedName>
        <fullName evidence="7">P-loop containing nucleoside triphosphate hydrolase protein</fullName>
        <ecNumber evidence="7">3.6.1.15</ecNumber>
        <ecNumber evidence="7">3.6.1.3</ecNumber>
    </submittedName>
</protein>
<feature type="region of interest" description="Disordered" evidence="5">
    <location>
        <begin position="508"/>
        <end position="591"/>
    </location>
</feature>
<feature type="region of interest" description="Disordered" evidence="5">
    <location>
        <begin position="2239"/>
        <end position="2370"/>
    </location>
</feature>
<dbReference type="InterPro" id="IPR029063">
    <property type="entry name" value="SAM-dependent_MTases_sf"/>
</dbReference>